<accession>A0A840V1J4</accession>
<feature type="transmembrane region" description="Helical" evidence="1">
    <location>
        <begin position="305"/>
        <end position="322"/>
    </location>
</feature>
<feature type="transmembrane region" description="Helical" evidence="1">
    <location>
        <begin position="387"/>
        <end position="405"/>
    </location>
</feature>
<dbReference type="InterPro" id="IPR010364">
    <property type="entry name" value="Uncharacterised_IM_CreD"/>
</dbReference>
<protein>
    <submittedName>
        <fullName evidence="2">Inner membrane protein</fullName>
    </submittedName>
</protein>
<dbReference type="PANTHER" id="PTHR30092:SF0">
    <property type="entry name" value="INNER MEMBRANE PROTEIN CRED"/>
    <property type="match status" value="1"/>
</dbReference>
<evidence type="ECO:0000313" key="2">
    <source>
        <dbReference type="EMBL" id="MBB5347579.1"/>
    </source>
</evidence>
<keyword evidence="3" id="KW-1185">Reference proteome</keyword>
<name>A0A840V1J4_9BACT</name>
<dbReference type="AlphaFoldDB" id="A0A840V1J4"/>
<dbReference type="GO" id="GO:0005886">
    <property type="term" value="C:plasma membrane"/>
    <property type="evidence" value="ECO:0007669"/>
    <property type="project" value="TreeGrafter"/>
</dbReference>
<gene>
    <name evidence="2" type="ORF">HNQ81_001300</name>
</gene>
<dbReference type="RefSeq" id="WP_221270835.1">
    <property type="nucleotide sequence ID" value="NZ_JACHEO010000005.1"/>
</dbReference>
<evidence type="ECO:0000313" key="3">
    <source>
        <dbReference type="Proteomes" id="UP000539642"/>
    </source>
</evidence>
<feature type="transmembrane region" description="Helical" evidence="1">
    <location>
        <begin position="21"/>
        <end position="44"/>
    </location>
</feature>
<feature type="transmembrane region" description="Helical" evidence="1">
    <location>
        <begin position="411"/>
        <end position="430"/>
    </location>
</feature>
<feature type="transmembrane region" description="Helical" evidence="1">
    <location>
        <begin position="359"/>
        <end position="380"/>
    </location>
</feature>
<dbReference type="Proteomes" id="UP000539642">
    <property type="component" value="Unassembled WGS sequence"/>
</dbReference>
<dbReference type="Pfam" id="PF06123">
    <property type="entry name" value="CreD"/>
    <property type="match status" value="1"/>
</dbReference>
<sequence length="442" mass="50688">MINTQETIKKTSNYIRNSATFKIFSIGILVLVLLIPTSMIRSLINEREHRKNSVVDEISSKWGNSQTITGPFITIPYKNFYKDYKDKTKYDLHYLHILPEELSISGKIRPEIRYRSLYEAVMYNVNLDIHGKLKIPELSQLNIEDKNILWDKAFFSIGISDLRGIQERIEIKFNGSVYNCNPGLTTTDLASSGVGTLVRSLRPEGSNTFSFKININGSEQLNFIPVGESSNVTLRSPWPSPSFNGAFLPTSRAVNNHGFTASWKVLHLNRNYPQYWVDNQYKIEPSAFGLKLILTTDVYQKTTRILKYASMFIIFTFAAFFISEIIKKRKLHPIQYILIGLAILVFYTLLISLSEYIKFNHAYIVSALSITIMITGYAYGILRNKRFAYTVSGILAIMYLYLFIVLQLEDYALIMGSVGLFVILSSVMYITRKIDWYAIETN</sequence>
<organism evidence="2 3">
    <name type="scientific">Desulfoprunum benzoelyticum</name>
    <dbReference type="NCBI Taxonomy" id="1506996"/>
    <lineage>
        <taxon>Bacteria</taxon>
        <taxon>Pseudomonadati</taxon>
        <taxon>Thermodesulfobacteriota</taxon>
        <taxon>Desulfobulbia</taxon>
        <taxon>Desulfobulbales</taxon>
        <taxon>Desulfobulbaceae</taxon>
        <taxon>Desulfoprunum</taxon>
    </lineage>
</organism>
<evidence type="ECO:0000256" key="1">
    <source>
        <dbReference type="SAM" id="Phobius"/>
    </source>
</evidence>
<keyword evidence="1" id="KW-0812">Transmembrane</keyword>
<dbReference type="NCBIfam" id="NF008712">
    <property type="entry name" value="PRK11715.1-1"/>
    <property type="match status" value="1"/>
</dbReference>
<reference evidence="2 3" key="1">
    <citation type="submission" date="2020-08" db="EMBL/GenBank/DDBJ databases">
        <title>Genomic Encyclopedia of Type Strains, Phase IV (KMG-IV): sequencing the most valuable type-strain genomes for metagenomic binning, comparative biology and taxonomic classification.</title>
        <authorList>
            <person name="Goeker M."/>
        </authorList>
    </citation>
    <scope>NUCLEOTIDE SEQUENCE [LARGE SCALE GENOMIC DNA]</scope>
    <source>
        <strain evidence="2 3">DSM 28570</strain>
    </source>
</reference>
<dbReference type="EMBL" id="JACHEO010000005">
    <property type="protein sequence ID" value="MBB5347579.1"/>
    <property type="molecule type" value="Genomic_DNA"/>
</dbReference>
<feature type="transmembrane region" description="Helical" evidence="1">
    <location>
        <begin position="334"/>
        <end position="353"/>
    </location>
</feature>
<proteinExistence type="predicted"/>
<keyword evidence="1" id="KW-1133">Transmembrane helix</keyword>
<dbReference type="PIRSF" id="PIRSF004548">
    <property type="entry name" value="CreD"/>
    <property type="match status" value="1"/>
</dbReference>
<comment type="caution">
    <text evidence="2">The sequence shown here is derived from an EMBL/GenBank/DDBJ whole genome shotgun (WGS) entry which is preliminary data.</text>
</comment>
<keyword evidence="1" id="KW-0472">Membrane</keyword>
<dbReference type="PANTHER" id="PTHR30092">
    <property type="entry name" value="INNER MEMBRANE PROTEIN CRED"/>
    <property type="match status" value="1"/>
</dbReference>